<protein>
    <submittedName>
        <fullName evidence="1 2">Transcriptional regulator</fullName>
    </submittedName>
</protein>
<proteinExistence type="predicted"/>
<dbReference type="EMBL" id="VMTR01000033">
    <property type="protein sequence ID" value="TVT95340.1"/>
    <property type="molecule type" value="Genomic_DNA"/>
</dbReference>
<dbReference type="Proteomes" id="UP000320212">
    <property type="component" value="Unassembled WGS sequence"/>
</dbReference>
<name>A0A6C0UQ57_HALVO</name>
<dbReference type="RefSeq" id="WP_004064541.1">
    <property type="nucleotide sequence ID" value="NZ_CP048738.1"/>
</dbReference>
<dbReference type="InterPro" id="IPR036388">
    <property type="entry name" value="WH-like_DNA-bd_sf"/>
</dbReference>
<dbReference type="SUPFAM" id="SSF46785">
    <property type="entry name" value="Winged helix' DNA-binding domain"/>
    <property type="match status" value="1"/>
</dbReference>
<dbReference type="KEGG" id="hale:G3A49_05370"/>
<evidence type="ECO:0000313" key="4">
    <source>
        <dbReference type="Proteomes" id="UP000320212"/>
    </source>
</evidence>
<reference evidence="2 5" key="3">
    <citation type="submission" date="2020-02" db="EMBL/GenBank/DDBJ databases">
        <title>Whole genome sequence of Haloferax alexandrinus pws1.</title>
        <authorList>
            <person name="Verma D.K."/>
            <person name="Gopal K."/>
            <person name="Prasad E.S."/>
        </authorList>
    </citation>
    <scope>NUCLEOTIDE SEQUENCE [LARGE SCALE GENOMIC DNA]</scope>
    <source>
        <strain evidence="5">wsp1</strain>
        <strain evidence="2">Wsp1</strain>
    </source>
</reference>
<dbReference type="Proteomes" id="UP000619835">
    <property type="component" value="Unassembled WGS sequence"/>
</dbReference>
<dbReference type="EMBL" id="WOWC01000001">
    <property type="protein sequence ID" value="NLV02690.1"/>
    <property type="molecule type" value="Genomic_DNA"/>
</dbReference>
<dbReference type="AlphaFoldDB" id="A0A6C0UQ57"/>
<accession>A0A6C0UQ57</accession>
<evidence type="ECO:0000313" key="2">
    <source>
        <dbReference type="EMBL" id="QIB77596.1"/>
    </source>
</evidence>
<dbReference type="Pfam" id="PF12840">
    <property type="entry name" value="HTH_20"/>
    <property type="match status" value="1"/>
</dbReference>
<dbReference type="InterPro" id="IPR036390">
    <property type="entry name" value="WH_DNA-bd_sf"/>
</dbReference>
<dbReference type="EMBL" id="CP048738">
    <property type="protein sequence ID" value="QIB77596.1"/>
    <property type="molecule type" value="Genomic_DNA"/>
</dbReference>
<evidence type="ECO:0000313" key="3">
    <source>
        <dbReference type="EMBL" id="TVT95340.1"/>
    </source>
</evidence>
<accession>A0A558GC78</accession>
<dbReference type="Proteomes" id="UP000465667">
    <property type="component" value="Chromosome"/>
</dbReference>
<evidence type="ECO:0000313" key="5">
    <source>
        <dbReference type="Proteomes" id="UP000465667"/>
    </source>
</evidence>
<dbReference type="GeneID" id="300253526"/>
<organism evidence="2 5">
    <name type="scientific">Haloferax volcanii</name>
    <name type="common">Halobacterium volcanii</name>
    <dbReference type="NCBI Taxonomy" id="2246"/>
    <lineage>
        <taxon>Archaea</taxon>
        <taxon>Methanobacteriati</taxon>
        <taxon>Methanobacteriota</taxon>
        <taxon>Stenosarchaea group</taxon>
        <taxon>Halobacteria</taxon>
        <taxon>Halobacteriales</taxon>
        <taxon>Haloferacaceae</taxon>
        <taxon>Haloferax</taxon>
    </lineage>
</organism>
<sequence>MFDVSEEPSAEEIFALLDDEYARAILAQTSIEPMSAKTLSDRCDASLPTIYRRTERLIDCDLLAEQTEIGESGHHYSVFEARLDSLTVEVDEGDISVSLDTGRAEDPADRFTDLWEGI</sequence>
<reference evidence="3 4" key="1">
    <citation type="submission" date="2019-07" db="EMBL/GenBank/DDBJ databases">
        <title>Draft genome sequence of Haloferax volcanii SS0101, isolated from salt farm in Samut Sakhon, Thailand.</title>
        <authorList>
            <person name="Wanthongcharoen S."/>
            <person name="Yamprayoonswat W."/>
            <person name="Ruangsuj P."/>
            <person name="Thongpramul N."/>
            <person name="Jumpathong W."/>
            <person name="Sittihan S."/>
            <person name="Kanjanavas P."/>
            <person name="Yasawong M."/>
        </authorList>
    </citation>
    <scope>NUCLEOTIDE SEQUENCE [LARGE SCALE GENOMIC DNA]</scope>
    <source>
        <strain evidence="3 4">SS0101</strain>
    </source>
</reference>
<gene>
    <name evidence="3" type="ORF">FQA18_07060</name>
    <name evidence="2" type="ORF">G3A49_05370</name>
    <name evidence="1" type="ORF">GOC85_08840</name>
</gene>
<dbReference type="Gene3D" id="1.10.10.10">
    <property type="entry name" value="Winged helix-like DNA-binding domain superfamily/Winged helix DNA-binding domain"/>
    <property type="match status" value="1"/>
</dbReference>
<reference evidence="1" key="2">
    <citation type="submission" date="2019-12" db="EMBL/GenBank/DDBJ databases">
        <title>Haloferax alexandrinus strain pws11.</title>
        <authorList>
            <person name="Verma D.K."/>
            <person name="Gopal K."/>
            <person name="Prasad E.S."/>
        </authorList>
    </citation>
    <scope>NUCLEOTIDE SEQUENCE</scope>
    <source>
        <strain evidence="1">Pws11</strain>
    </source>
</reference>
<evidence type="ECO:0000313" key="1">
    <source>
        <dbReference type="EMBL" id="NLV02690.1"/>
    </source>
</evidence>